<gene>
    <name evidence="3" type="ORF">Pan216_14520</name>
</gene>
<feature type="region of interest" description="Disordered" evidence="1">
    <location>
        <begin position="730"/>
        <end position="767"/>
    </location>
</feature>
<feature type="compositionally biased region" description="Gly residues" evidence="1">
    <location>
        <begin position="452"/>
        <end position="471"/>
    </location>
</feature>
<reference evidence="3 4" key="1">
    <citation type="submission" date="2019-02" db="EMBL/GenBank/DDBJ databases">
        <title>Deep-cultivation of Planctomycetes and their phenomic and genomic characterization uncovers novel biology.</title>
        <authorList>
            <person name="Wiegand S."/>
            <person name="Jogler M."/>
            <person name="Boedeker C."/>
            <person name="Pinto D."/>
            <person name="Vollmers J."/>
            <person name="Rivas-Marin E."/>
            <person name="Kohn T."/>
            <person name="Peeters S.H."/>
            <person name="Heuer A."/>
            <person name="Rast P."/>
            <person name="Oberbeckmann S."/>
            <person name="Bunk B."/>
            <person name="Jeske O."/>
            <person name="Meyerdierks A."/>
            <person name="Storesund J.E."/>
            <person name="Kallscheuer N."/>
            <person name="Luecker S."/>
            <person name="Lage O.M."/>
            <person name="Pohl T."/>
            <person name="Merkel B.J."/>
            <person name="Hornburger P."/>
            <person name="Mueller R.-W."/>
            <person name="Bruemmer F."/>
            <person name="Labrenz M."/>
            <person name="Spormann A.M."/>
            <person name="Op den Camp H."/>
            <person name="Overmann J."/>
            <person name="Amann R."/>
            <person name="Jetten M.S.M."/>
            <person name="Mascher T."/>
            <person name="Medema M.H."/>
            <person name="Devos D.P."/>
            <person name="Kaster A.-K."/>
            <person name="Ovreas L."/>
            <person name="Rohde M."/>
            <person name="Galperin M.Y."/>
            <person name="Jogler C."/>
        </authorList>
    </citation>
    <scope>NUCLEOTIDE SEQUENCE [LARGE SCALE GENOMIC DNA]</scope>
    <source>
        <strain evidence="3 4">Pan216</strain>
    </source>
</reference>
<evidence type="ECO:0000313" key="4">
    <source>
        <dbReference type="Proteomes" id="UP000317093"/>
    </source>
</evidence>
<evidence type="ECO:0000256" key="1">
    <source>
        <dbReference type="SAM" id="MobiDB-lite"/>
    </source>
</evidence>
<feature type="region of interest" description="Disordered" evidence="1">
    <location>
        <begin position="245"/>
        <end position="269"/>
    </location>
</feature>
<keyword evidence="2" id="KW-0812">Transmembrane</keyword>
<feature type="region of interest" description="Disordered" evidence="1">
    <location>
        <begin position="451"/>
        <end position="473"/>
    </location>
</feature>
<dbReference type="KEGG" id="knv:Pan216_14520"/>
<feature type="compositionally biased region" description="Basic and acidic residues" evidence="1">
    <location>
        <begin position="245"/>
        <end position="258"/>
    </location>
</feature>
<proteinExistence type="predicted"/>
<accession>A0A518B0W7</accession>
<protein>
    <submittedName>
        <fullName evidence="3">Uncharacterized protein</fullName>
    </submittedName>
</protein>
<evidence type="ECO:0000313" key="3">
    <source>
        <dbReference type="EMBL" id="QDU60605.1"/>
    </source>
</evidence>
<keyword evidence="2" id="KW-1133">Transmembrane helix</keyword>
<keyword evidence="2" id="KW-0472">Membrane</keyword>
<keyword evidence="4" id="KW-1185">Reference proteome</keyword>
<dbReference type="AlphaFoldDB" id="A0A518B0W7"/>
<organism evidence="3 4">
    <name type="scientific">Kolteria novifilia</name>
    <dbReference type="NCBI Taxonomy" id="2527975"/>
    <lineage>
        <taxon>Bacteria</taxon>
        <taxon>Pseudomonadati</taxon>
        <taxon>Planctomycetota</taxon>
        <taxon>Planctomycetia</taxon>
        <taxon>Kolteriales</taxon>
        <taxon>Kolteriaceae</taxon>
        <taxon>Kolteria</taxon>
    </lineage>
</organism>
<dbReference type="Proteomes" id="UP000317093">
    <property type="component" value="Chromosome"/>
</dbReference>
<feature type="transmembrane region" description="Helical" evidence="2">
    <location>
        <begin position="12"/>
        <end position="29"/>
    </location>
</feature>
<dbReference type="EMBL" id="CP036279">
    <property type="protein sequence ID" value="QDU60605.1"/>
    <property type="molecule type" value="Genomic_DNA"/>
</dbReference>
<evidence type="ECO:0000256" key="2">
    <source>
        <dbReference type="SAM" id="Phobius"/>
    </source>
</evidence>
<feature type="compositionally biased region" description="Basic residues" evidence="1">
    <location>
        <begin position="733"/>
        <end position="742"/>
    </location>
</feature>
<sequence length="767" mass="86862">MKEFFIKYGEKLALGVVALLAIWCFYGAVTKEPYERIPQDFANATDRAEKNVENSPVTVDEDMVAPDFNELVATTTKPIDGSQYQYATRWMRPFDFGQNFRGEPALYPPEAVQVRANRGSIHLFDTDENGKRLTKRVKAEDAQGFVKEDEEQMAALARAGRMVGGMAGMEASPEMAMGGGFLESMQQMSMYDSGMMGQYSDMMGYGSEYPGMLPEEMGMMPSAPQRAPQTLIGGGQRRTIVTQDMLEKKKETKKTDPRTRRRRSAKEEEKEDFVEVYVDGLRGKRWVEILAEYPHQEQIKEYVKALREGAQEVGLRYALAEVERSELGPDYKWGPFKPIDVEAQLEVSKNAVAYLPETFPQVVMKGLAMNLPWVTSSFMPHLTSEAFENPEMAEYTPEELDPLSAELKKREDVAGGRFSRGKAKVPQGMMGRPGMMPEEDMVGSRPMRQPLGRGGRPAGPGFGNPGFGSRGQRGMEGMPPEGMAEMEIFDNRSEVEKAMIRFWDFTVQPGGRYKYRIRVKALNPNLKRADVADPTFATKEFLVGPWSEPSEEVYVEPDVNWFASAKHATSSNERANIEVHYWYPAMGEWITKDIFHKPGDIIGLSNGQNKSNEVIVWDPEERVQNVEEKTLVDEFNTQTIVLDLDGGRRREKLASQPISFVMPREVIAVNAHGDIIRRDSEQDDLDETRELIAQNYESMLEDIRGEMEPELEMTEEELMMLEEQMMMEEGSRLRGRNMRGRGRGSEEGSGPIDPLERLRQMRRKGGS</sequence>
<dbReference type="OrthoDB" id="258914at2"/>
<name>A0A518B0W7_9BACT</name>
<dbReference type="RefSeq" id="WP_145256713.1">
    <property type="nucleotide sequence ID" value="NZ_CP036279.1"/>
</dbReference>
<feature type="region of interest" description="Disordered" evidence="1">
    <location>
        <begin position="411"/>
        <end position="434"/>
    </location>
</feature>